<proteinExistence type="predicted"/>
<dbReference type="EMBL" id="BK032830">
    <property type="protein sequence ID" value="DAF62965.1"/>
    <property type="molecule type" value="Genomic_DNA"/>
</dbReference>
<reference evidence="1" key="1">
    <citation type="journal article" date="2021" name="Proc. Natl. Acad. Sci. U.S.A.">
        <title>A Catalog of Tens of Thousands of Viruses from Human Metagenomes Reveals Hidden Associations with Chronic Diseases.</title>
        <authorList>
            <person name="Tisza M.J."/>
            <person name="Buck C.B."/>
        </authorList>
    </citation>
    <scope>NUCLEOTIDE SEQUENCE</scope>
    <source>
        <strain evidence="1">Ctu3532</strain>
    </source>
</reference>
<accession>A0A8S5TI60</accession>
<protein>
    <submittedName>
        <fullName evidence="1">Uncharacterized protein</fullName>
    </submittedName>
</protein>
<organism evidence="1">
    <name type="scientific">Caudovirales sp. ctu3532</name>
    <dbReference type="NCBI Taxonomy" id="2827639"/>
    <lineage>
        <taxon>Viruses</taxon>
        <taxon>Duplodnaviria</taxon>
        <taxon>Heunggongvirae</taxon>
        <taxon>Uroviricota</taxon>
        <taxon>Caudoviricetes</taxon>
    </lineage>
</organism>
<name>A0A8S5TI60_9CAUD</name>
<sequence>MAEQKLASLQNLKDVAARIKKEYLSAISKSRKELMQVAESIPAADEAQENTLYLVKNTATGRYGIYALVYGSVERIGDMENVFSSMAEAREYARTSEKAYIGQELTVIENGSAKKYIIKSSGELEALGADGVEAASDDEISEMFNDVFGSK</sequence>
<evidence type="ECO:0000313" key="1">
    <source>
        <dbReference type="EMBL" id="DAF62965.1"/>
    </source>
</evidence>